<proteinExistence type="predicted"/>
<evidence type="ECO:0000313" key="2">
    <source>
        <dbReference type="EMBL" id="MDV7215214.1"/>
    </source>
</evidence>
<gene>
    <name evidence="2" type="ORF">R5A26_04540</name>
</gene>
<reference evidence="2 3" key="1">
    <citation type="submission" date="2023-10" db="EMBL/GenBank/DDBJ databases">
        <title>Characterization of rhizosphere-enriched actinobacteria from wheat plants lab-grown on chernevaya soil.</title>
        <authorList>
            <person name="Tikhonova E.N."/>
            <person name="Konopkin A."/>
            <person name="Kravchenko I.K."/>
        </authorList>
    </citation>
    <scope>NUCLEOTIDE SEQUENCE [LARGE SCALE GENOMIC DNA]</scope>
    <source>
        <strain evidence="2 3">RR29</strain>
    </source>
</reference>
<name>A0ABU4F3P1_9ACTN</name>
<evidence type="ECO:0000256" key="1">
    <source>
        <dbReference type="SAM" id="Phobius"/>
    </source>
</evidence>
<accession>A0ABU4F3P1</accession>
<evidence type="ECO:0008006" key="4">
    <source>
        <dbReference type="Google" id="ProtNLM"/>
    </source>
</evidence>
<dbReference type="Proteomes" id="UP001187346">
    <property type="component" value="Unassembled WGS sequence"/>
</dbReference>
<keyword evidence="1" id="KW-0812">Transmembrane</keyword>
<feature type="transmembrane region" description="Helical" evidence="1">
    <location>
        <begin position="6"/>
        <end position="25"/>
    </location>
</feature>
<protein>
    <recommendedName>
        <fullName evidence="4">Secreted protein</fullName>
    </recommendedName>
</protein>
<dbReference type="EMBL" id="JAWMAJ010000010">
    <property type="protein sequence ID" value="MDV7215214.1"/>
    <property type="molecule type" value="Genomic_DNA"/>
</dbReference>
<evidence type="ECO:0000313" key="3">
    <source>
        <dbReference type="Proteomes" id="UP001187346"/>
    </source>
</evidence>
<sequence>MDLQGIGALSAAGVALIGIPATMAIGRWQMKAALRTAEATSEAGIAQAESSYRAALDTVRAETYATHMQWRRGIQREAYASFLLSVHRVAEVSERFAVGNAEELPLESIRAGKAAVEDALSALKAAQTIVELEGPDDVAAPAAGMTNAAKVMAMALGDQAVFERAQGKLHRMQYDGPVIMHDPAERLIQALFHLRSLYSASPSDSADLDEHETHEIRAAKRSCREARSTLPPNALDFEEFEALIEGNSPHPPMLSRRYRNAARQFDEEEVNFVRAAKIELHSQVS</sequence>
<keyword evidence="3" id="KW-1185">Reference proteome</keyword>
<dbReference type="RefSeq" id="WP_317770152.1">
    <property type="nucleotide sequence ID" value="NZ_JAWMAJ010000010.1"/>
</dbReference>
<comment type="caution">
    <text evidence="2">The sequence shown here is derived from an EMBL/GenBank/DDBJ whole genome shotgun (WGS) entry which is preliminary data.</text>
</comment>
<keyword evidence="1" id="KW-1133">Transmembrane helix</keyword>
<keyword evidence="1" id="KW-0472">Membrane</keyword>
<organism evidence="2 3">
    <name type="scientific">Streptomyces prunicolor</name>
    <dbReference type="NCBI Taxonomy" id="67348"/>
    <lineage>
        <taxon>Bacteria</taxon>
        <taxon>Bacillati</taxon>
        <taxon>Actinomycetota</taxon>
        <taxon>Actinomycetes</taxon>
        <taxon>Kitasatosporales</taxon>
        <taxon>Streptomycetaceae</taxon>
        <taxon>Streptomyces</taxon>
    </lineage>
</organism>